<name>A0A4P6UW61_9BACL</name>
<dbReference type="EMBL" id="CP036528">
    <property type="protein sequence ID" value="QBK26541.1"/>
    <property type="molecule type" value="Genomic_DNA"/>
</dbReference>
<evidence type="ECO:0000313" key="2">
    <source>
        <dbReference type="Proteomes" id="UP000291151"/>
    </source>
</evidence>
<dbReference type="KEGG" id="uth:DKZ56_12105"/>
<proteinExistence type="predicted"/>
<accession>A0A4P6UW61</accession>
<protein>
    <submittedName>
        <fullName evidence="1">Uncharacterized protein</fullName>
    </submittedName>
</protein>
<gene>
    <name evidence="1" type="ORF">DKZ56_12105</name>
</gene>
<sequence length="236" mass="27238">MSKIITTTPILIKFTTFEFAKSLCNGEIYMNPLNYFRGIDDGNVKGDLYEGTDGIIANDDIDRTLPSLGLNLSRQFKEHIIGGISMLSEEQKYCKIFCMYELNVDFENNFVAPIDERIKDFGDTFLLITDFIEFRHRIVHALNTGSYNVRSFTGDRVNYYKPNCSTDNLGPFAKLDLYSWQNEFRLLAEPIDYSLEPLVLKIGDISDISIIGSTDRLINEIKFKQDRQLYIPKYEL</sequence>
<evidence type="ECO:0000313" key="1">
    <source>
        <dbReference type="EMBL" id="QBK26541.1"/>
    </source>
</evidence>
<organism evidence="1 2">
    <name type="scientific">Ureibacillus thermophilus</name>
    <dbReference type="NCBI Taxonomy" id="367743"/>
    <lineage>
        <taxon>Bacteria</taxon>
        <taxon>Bacillati</taxon>
        <taxon>Bacillota</taxon>
        <taxon>Bacilli</taxon>
        <taxon>Bacillales</taxon>
        <taxon>Caryophanaceae</taxon>
        <taxon>Ureibacillus</taxon>
    </lineage>
</organism>
<dbReference type="Proteomes" id="UP000291151">
    <property type="component" value="Chromosome"/>
</dbReference>
<dbReference type="RefSeq" id="WP_208650232.1">
    <property type="nucleotide sequence ID" value="NZ_CP036528.1"/>
</dbReference>
<keyword evidence="2" id="KW-1185">Reference proteome</keyword>
<reference evidence="1 2" key="1">
    <citation type="submission" date="2019-02" db="EMBL/GenBank/DDBJ databases">
        <title>Ureibacillus thermophilus.</title>
        <authorList>
            <person name="Sunny J.S."/>
            <person name="Natarajan A."/>
            <person name="Saleena L.M."/>
        </authorList>
    </citation>
    <scope>NUCLEOTIDE SEQUENCE [LARGE SCALE GENOMIC DNA]</scope>
    <source>
        <strain evidence="1 2">LM102</strain>
    </source>
</reference>
<dbReference type="AlphaFoldDB" id="A0A4P6UW61"/>